<organism evidence="2 3">
    <name type="scientific">Roseibium alexandrii</name>
    <dbReference type="NCBI Taxonomy" id="388408"/>
    <lineage>
        <taxon>Bacteria</taxon>
        <taxon>Pseudomonadati</taxon>
        <taxon>Pseudomonadota</taxon>
        <taxon>Alphaproteobacteria</taxon>
        <taxon>Hyphomicrobiales</taxon>
        <taxon>Stappiaceae</taxon>
        <taxon>Roseibium</taxon>
    </lineage>
</organism>
<protein>
    <submittedName>
        <fullName evidence="2">Uncharacterized protein</fullName>
    </submittedName>
</protein>
<dbReference type="Proteomes" id="UP000053235">
    <property type="component" value="Unassembled WGS sequence"/>
</dbReference>
<feature type="region of interest" description="Disordered" evidence="1">
    <location>
        <begin position="51"/>
        <end position="73"/>
    </location>
</feature>
<sequence>MNRNTTQDIVSNILNFTESLSQRAQRAMRPNGAGDPEALEAEQHVIAFAPSSERTAETGQPLFSGPSLSKRIR</sequence>
<proteinExistence type="predicted"/>
<reference evidence="3" key="1">
    <citation type="submission" date="2015-07" db="EMBL/GenBank/DDBJ databases">
        <authorList>
            <person name="Rodrigo-Torres Lidia"/>
            <person name="Arahal R.David."/>
        </authorList>
    </citation>
    <scope>NUCLEOTIDE SEQUENCE [LARGE SCALE GENOMIC DNA]</scope>
    <source>
        <strain evidence="3">CECT 5112</strain>
    </source>
</reference>
<evidence type="ECO:0000313" key="2">
    <source>
        <dbReference type="EMBL" id="CTQ64971.1"/>
    </source>
</evidence>
<dbReference type="AlphaFoldDB" id="A0A0M6ZRX5"/>
<name>A0A0M6ZRX5_9HYPH</name>
<evidence type="ECO:0000256" key="1">
    <source>
        <dbReference type="SAM" id="MobiDB-lite"/>
    </source>
</evidence>
<keyword evidence="3" id="KW-1185">Reference proteome</keyword>
<dbReference type="EMBL" id="CXWD01000002">
    <property type="protein sequence ID" value="CTQ64971.1"/>
    <property type="molecule type" value="Genomic_DNA"/>
</dbReference>
<evidence type="ECO:0000313" key="3">
    <source>
        <dbReference type="Proteomes" id="UP000053235"/>
    </source>
</evidence>
<accession>A0A0M6ZRX5</accession>
<gene>
    <name evidence="2" type="ORF">LAX5112_00465</name>
</gene>
<dbReference type="STRING" id="388408.LAX5112_00465"/>